<name>G7JMR1_MEDTR</name>
<evidence type="ECO:0000313" key="4">
    <source>
        <dbReference type="Proteomes" id="UP000002051"/>
    </source>
</evidence>
<reference evidence="3" key="3">
    <citation type="submission" date="2015-04" db="UniProtKB">
        <authorList>
            <consortium name="EnsemblPlants"/>
        </authorList>
    </citation>
    <scope>IDENTIFICATION</scope>
    <source>
        <strain evidence="3">cv. Jemalong A17</strain>
    </source>
</reference>
<gene>
    <name evidence="2" type="ordered locus">MTR_4g121510</name>
</gene>
<proteinExistence type="predicted"/>
<feature type="region of interest" description="Disordered" evidence="1">
    <location>
        <begin position="1"/>
        <end position="22"/>
    </location>
</feature>
<reference evidence="2 4" key="2">
    <citation type="journal article" date="2014" name="BMC Genomics">
        <title>An improved genome release (version Mt4.0) for the model legume Medicago truncatula.</title>
        <authorList>
            <person name="Tang H."/>
            <person name="Krishnakumar V."/>
            <person name="Bidwell S."/>
            <person name="Rosen B."/>
            <person name="Chan A."/>
            <person name="Zhou S."/>
            <person name="Gentzbittel L."/>
            <person name="Childs K.L."/>
            <person name="Yandell M."/>
            <person name="Gundlach H."/>
            <person name="Mayer K.F."/>
            <person name="Schwartz D.C."/>
            <person name="Town C.D."/>
        </authorList>
    </citation>
    <scope>GENOME REANNOTATION</scope>
    <source>
        <strain evidence="3 4">cv. Jemalong A17</strain>
    </source>
</reference>
<organism evidence="2 4">
    <name type="scientific">Medicago truncatula</name>
    <name type="common">Barrel medic</name>
    <name type="synonym">Medicago tribuloides</name>
    <dbReference type="NCBI Taxonomy" id="3880"/>
    <lineage>
        <taxon>Eukaryota</taxon>
        <taxon>Viridiplantae</taxon>
        <taxon>Streptophyta</taxon>
        <taxon>Embryophyta</taxon>
        <taxon>Tracheophyta</taxon>
        <taxon>Spermatophyta</taxon>
        <taxon>Magnoliopsida</taxon>
        <taxon>eudicotyledons</taxon>
        <taxon>Gunneridae</taxon>
        <taxon>Pentapetalae</taxon>
        <taxon>rosids</taxon>
        <taxon>fabids</taxon>
        <taxon>Fabales</taxon>
        <taxon>Fabaceae</taxon>
        <taxon>Papilionoideae</taxon>
        <taxon>50 kb inversion clade</taxon>
        <taxon>NPAAA clade</taxon>
        <taxon>Hologalegina</taxon>
        <taxon>IRL clade</taxon>
        <taxon>Trifolieae</taxon>
        <taxon>Medicago</taxon>
    </lineage>
</organism>
<dbReference type="AlphaFoldDB" id="G7JMR1"/>
<dbReference type="EMBL" id="CM001220">
    <property type="protein sequence ID" value="AES91926.1"/>
    <property type="molecule type" value="Genomic_DNA"/>
</dbReference>
<feature type="compositionally biased region" description="Low complexity" evidence="1">
    <location>
        <begin position="1"/>
        <end position="20"/>
    </location>
</feature>
<evidence type="ECO:0000313" key="2">
    <source>
        <dbReference type="EMBL" id="AES91926.1"/>
    </source>
</evidence>
<keyword evidence="4" id="KW-1185">Reference proteome</keyword>
<evidence type="ECO:0000256" key="1">
    <source>
        <dbReference type="SAM" id="MobiDB-lite"/>
    </source>
</evidence>
<protein>
    <submittedName>
        <fullName evidence="2 3">Uncharacterized protein</fullName>
    </submittedName>
</protein>
<evidence type="ECO:0000313" key="3">
    <source>
        <dbReference type="EnsemblPlants" id="AES91926"/>
    </source>
</evidence>
<dbReference type="PaxDb" id="3880-AES91926"/>
<reference evidence="2 4" key="1">
    <citation type="journal article" date="2011" name="Nature">
        <title>The Medicago genome provides insight into the evolution of rhizobial symbioses.</title>
        <authorList>
            <person name="Young N.D."/>
            <person name="Debelle F."/>
            <person name="Oldroyd G.E."/>
            <person name="Geurts R."/>
            <person name="Cannon S.B."/>
            <person name="Udvardi M.K."/>
            <person name="Benedito V.A."/>
            <person name="Mayer K.F."/>
            <person name="Gouzy J."/>
            <person name="Schoof H."/>
            <person name="Van de Peer Y."/>
            <person name="Proost S."/>
            <person name="Cook D.R."/>
            <person name="Meyers B.C."/>
            <person name="Spannagl M."/>
            <person name="Cheung F."/>
            <person name="De Mita S."/>
            <person name="Krishnakumar V."/>
            <person name="Gundlach H."/>
            <person name="Zhou S."/>
            <person name="Mudge J."/>
            <person name="Bharti A.K."/>
            <person name="Murray J.D."/>
            <person name="Naoumkina M.A."/>
            <person name="Rosen B."/>
            <person name="Silverstein K.A."/>
            <person name="Tang H."/>
            <person name="Rombauts S."/>
            <person name="Zhao P.X."/>
            <person name="Zhou P."/>
            <person name="Barbe V."/>
            <person name="Bardou P."/>
            <person name="Bechner M."/>
            <person name="Bellec A."/>
            <person name="Berger A."/>
            <person name="Berges H."/>
            <person name="Bidwell S."/>
            <person name="Bisseling T."/>
            <person name="Choisne N."/>
            <person name="Couloux A."/>
            <person name="Denny R."/>
            <person name="Deshpande S."/>
            <person name="Dai X."/>
            <person name="Doyle J.J."/>
            <person name="Dudez A.M."/>
            <person name="Farmer A.D."/>
            <person name="Fouteau S."/>
            <person name="Franken C."/>
            <person name="Gibelin C."/>
            <person name="Gish J."/>
            <person name="Goldstein S."/>
            <person name="Gonzalez A.J."/>
            <person name="Green P.J."/>
            <person name="Hallab A."/>
            <person name="Hartog M."/>
            <person name="Hua A."/>
            <person name="Humphray S.J."/>
            <person name="Jeong D.H."/>
            <person name="Jing Y."/>
            <person name="Jocker A."/>
            <person name="Kenton S.M."/>
            <person name="Kim D.J."/>
            <person name="Klee K."/>
            <person name="Lai H."/>
            <person name="Lang C."/>
            <person name="Lin S."/>
            <person name="Macmil S.L."/>
            <person name="Magdelenat G."/>
            <person name="Matthews L."/>
            <person name="McCorrison J."/>
            <person name="Monaghan E.L."/>
            <person name="Mun J.H."/>
            <person name="Najar F.Z."/>
            <person name="Nicholson C."/>
            <person name="Noirot C."/>
            <person name="O'Bleness M."/>
            <person name="Paule C.R."/>
            <person name="Poulain J."/>
            <person name="Prion F."/>
            <person name="Qin B."/>
            <person name="Qu C."/>
            <person name="Retzel E.F."/>
            <person name="Riddle C."/>
            <person name="Sallet E."/>
            <person name="Samain S."/>
            <person name="Samson N."/>
            <person name="Sanders I."/>
            <person name="Saurat O."/>
            <person name="Scarpelli C."/>
            <person name="Schiex T."/>
            <person name="Segurens B."/>
            <person name="Severin A.J."/>
            <person name="Sherrier D.J."/>
            <person name="Shi R."/>
            <person name="Sims S."/>
            <person name="Singer S.R."/>
            <person name="Sinharoy S."/>
            <person name="Sterck L."/>
            <person name="Viollet A."/>
            <person name="Wang B.B."/>
            <person name="Wang K."/>
            <person name="Wang M."/>
            <person name="Wang X."/>
            <person name="Warfsmann J."/>
            <person name="Weissenbach J."/>
            <person name="White D.D."/>
            <person name="White J.D."/>
            <person name="Wiley G.B."/>
            <person name="Wincker P."/>
            <person name="Xing Y."/>
            <person name="Yang L."/>
            <person name="Yao Z."/>
            <person name="Ying F."/>
            <person name="Zhai J."/>
            <person name="Zhou L."/>
            <person name="Zuber A."/>
            <person name="Denarie J."/>
            <person name="Dixon R.A."/>
            <person name="May G.D."/>
            <person name="Schwartz D.C."/>
            <person name="Rogers J."/>
            <person name="Quetier F."/>
            <person name="Town C.D."/>
            <person name="Roe B.A."/>
        </authorList>
    </citation>
    <scope>NUCLEOTIDE SEQUENCE [LARGE SCALE GENOMIC DNA]</scope>
    <source>
        <strain evidence="2">A17</strain>
        <strain evidence="3 4">cv. Jemalong A17</strain>
    </source>
</reference>
<accession>G7JMR1</accession>
<sequence>MLSVTTPSSPSSTLPAPSMPEASSVLTSAKNSRMKHLFAFDIYNNIIKNLLEPESLHWMVAFTVSISRTIRD</sequence>
<dbReference type="HOGENOM" id="CLU_2725994_0_0_1"/>
<dbReference type="EnsemblPlants" id="AES91926">
    <property type="protein sequence ID" value="AES91926"/>
    <property type="gene ID" value="MTR_4g121510"/>
</dbReference>
<dbReference type="Proteomes" id="UP000002051">
    <property type="component" value="Chromosome 4"/>
</dbReference>